<accession>A0A0M2PYT3</accession>
<dbReference type="AlphaFoldDB" id="A0A0M2PYT3"/>
<evidence type="ECO:0000313" key="2">
    <source>
        <dbReference type="Proteomes" id="UP000034681"/>
    </source>
</evidence>
<protein>
    <submittedName>
        <fullName evidence="1">Cobyrinic acid a,c-diamide synthase</fullName>
    </submittedName>
</protein>
<dbReference type="Proteomes" id="UP000034681">
    <property type="component" value="Unassembled WGS sequence"/>
</dbReference>
<dbReference type="OrthoDB" id="447636at2"/>
<dbReference type="eggNOG" id="ENOG502Z9BB">
    <property type="taxonomic scope" value="Bacteria"/>
</dbReference>
<organism evidence="1 2">
    <name type="scientific">Prochlorothrix hollandica PCC 9006 = CALU 1027</name>
    <dbReference type="NCBI Taxonomy" id="317619"/>
    <lineage>
        <taxon>Bacteria</taxon>
        <taxon>Bacillati</taxon>
        <taxon>Cyanobacteriota</taxon>
        <taxon>Cyanophyceae</taxon>
        <taxon>Prochlorotrichales</taxon>
        <taxon>Prochlorotrichaceae</taxon>
        <taxon>Prochlorothrix</taxon>
    </lineage>
</organism>
<dbReference type="EMBL" id="AJTX02000002">
    <property type="protein sequence ID" value="KKJ01606.1"/>
    <property type="molecule type" value="Genomic_DNA"/>
</dbReference>
<keyword evidence="2" id="KW-1185">Reference proteome</keyword>
<sequence length="271" mass="32132">MEDITLPFVQQAQGGSIFSLLPEEAQTWVDTLSWRERRYVLSLCHLLCAAPMESQAEFLDDFTADGLLARMLSDRDTKQQVEYYLRQFRVETALDQTTLRHYIYQLYLHSAQDSRRQPTHYLESALRLVINRQRHHHVLSYVLGFEILKIMFRMSWSQHERLYQLQRNQEDFLRTYIRPIQKAHHLNRVITPNTGGFFSRRSYFIQQPDLSGRRLVELTMATFTADSVIDLGFSIIRHEQSFHFDYEHIYRLEQDGAIQADELLSDQLGEL</sequence>
<evidence type="ECO:0000313" key="1">
    <source>
        <dbReference type="EMBL" id="KKJ01606.1"/>
    </source>
</evidence>
<reference evidence="1" key="1">
    <citation type="submission" date="2012-04" db="EMBL/GenBank/DDBJ databases">
        <authorList>
            <person name="Borisov I.G."/>
            <person name="Ivanikova N.V."/>
            <person name="Pinevich A.V."/>
        </authorList>
    </citation>
    <scope>NUCLEOTIDE SEQUENCE [LARGE SCALE GENOMIC DNA]</scope>
    <source>
        <strain evidence="1">CALU 1027</strain>
    </source>
</reference>
<comment type="caution">
    <text evidence="1">The sequence shown here is derived from an EMBL/GenBank/DDBJ whole genome shotgun (WGS) entry which is preliminary data.</text>
</comment>
<gene>
    <name evidence="1" type="ORF">PROH_00240</name>
</gene>
<proteinExistence type="predicted"/>
<name>A0A0M2PYT3_PROHO</name>
<dbReference type="RefSeq" id="WP_044077152.1">
    <property type="nucleotide sequence ID" value="NZ_KB235941.1"/>
</dbReference>